<dbReference type="Pfam" id="PF06081">
    <property type="entry name" value="ArAE_1"/>
    <property type="match status" value="1"/>
</dbReference>
<comment type="caution">
    <text evidence="8">The sequence shown here is derived from an EMBL/GenBank/DDBJ whole genome shotgun (WGS) entry which is preliminary data.</text>
</comment>
<dbReference type="EMBL" id="VJMZ01000001">
    <property type="protein sequence ID" value="TRM12649.1"/>
    <property type="molecule type" value="Genomic_DNA"/>
</dbReference>
<proteinExistence type="predicted"/>
<keyword evidence="4 6" id="KW-1133">Transmembrane helix</keyword>
<organism evidence="8 9">
    <name type="scientific">Lentibacillus cibarius</name>
    <dbReference type="NCBI Taxonomy" id="2583219"/>
    <lineage>
        <taxon>Bacteria</taxon>
        <taxon>Bacillati</taxon>
        <taxon>Bacillota</taxon>
        <taxon>Bacilli</taxon>
        <taxon>Bacillales</taxon>
        <taxon>Bacillaceae</taxon>
        <taxon>Lentibacillus</taxon>
    </lineage>
</organism>
<gene>
    <name evidence="8" type="ORF">FH966_13590</name>
</gene>
<dbReference type="AlphaFoldDB" id="A0A549YL86"/>
<feature type="domain" description="Putative aromatic acid exporter C-terminal" evidence="7">
    <location>
        <begin position="146"/>
        <end position="309"/>
    </location>
</feature>
<evidence type="ECO:0000256" key="1">
    <source>
        <dbReference type="ARBA" id="ARBA00004651"/>
    </source>
</evidence>
<evidence type="ECO:0000256" key="3">
    <source>
        <dbReference type="ARBA" id="ARBA00022692"/>
    </source>
</evidence>
<dbReference type="Gene3D" id="1.20.120.940">
    <property type="entry name" value="Putative aromatic acid exporter, C-terminal domain"/>
    <property type="match status" value="1"/>
</dbReference>
<protein>
    <submittedName>
        <fullName evidence="8">Aromatic acid exporter family protein</fullName>
    </submittedName>
</protein>
<dbReference type="Pfam" id="PF11728">
    <property type="entry name" value="ArAE_1_C"/>
    <property type="match status" value="1"/>
</dbReference>
<feature type="transmembrane region" description="Helical" evidence="6">
    <location>
        <begin position="53"/>
        <end position="73"/>
    </location>
</feature>
<dbReference type="Proteomes" id="UP000319280">
    <property type="component" value="Unassembled WGS sequence"/>
</dbReference>
<dbReference type="PANTHER" id="PTHR40064:SF1">
    <property type="entry name" value="MEMBRANE PROTEIN"/>
    <property type="match status" value="1"/>
</dbReference>
<feature type="transmembrane region" description="Helical" evidence="6">
    <location>
        <begin position="79"/>
        <end position="108"/>
    </location>
</feature>
<dbReference type="PANTHER" id="PTHR40064">
    <property type="entry name" value="MEMBRANE PROTEIN-RELATED"/>
    <property type="match status" value="1"/>
</dbReference>
<name>A0A549YL86_9BACI</name>
<dbReference type="InterPro" id="IPR021062">
    <property type="entry name" value="ArAE_1_C"/>
</dbReference>
<evidence type="ECO:0000256" key="6">
    <source>
        <dbReference type="SAM" id="Phobius"/>
    </source>
</evidence>
<evidence type="ECO:0000256" key="2">
    <source>
        <dbReference type="ARBA" id="ARBA00022475"/>
    </source>
</evidence>
<keyword evidence="9" id="KW-1185">Reference proteome</keyword>
<accession>A0A549YL86</accession>
<reference evidence="8 9" key="1">
    <citation type="submission" date="2019-07" db="EMBL/GenBank/DDBJ databases">
        <title>Genomic analysis of Lentibacillus sp. NKC851-2.</title>
        <authorList>
            <person name="Oh Y.J."/>
        </authorList>
    </citation>
    <scope>NUCLEOTIDE SEQUENCE [LARGE SCALE GENOMIC DNA]</scope>
    <source>
        <strain evidence="8 9">NKC851-2</strain>
    </source>
</reference>
<sequence length="328" mass="37600">MVRIGYRTIKTAIGTPISISVAQLLGVSNFVSAGILTILCIQPSRKRSVLSAWHRFLACVTASLFSIIFFELIGYHPIVVGIMLLFFIPTTVLLKVTPGIATSSVIILNLYGAEGISRSFLFDQFLLIIVGIGTGLLVNLYMPSLDKQLKQKQIELERNFQLILREIALYIRNKNEDWDGKELTKSEELIQEAMNLVSLDKENHLLRTEHPYHDYFVMRSKQFECLQKMLPLVSRLPKTDAISVQVADFFDKLSDAVHPGNTAILYLDELRKLRNTFDQEELPETREAFITRANLFRLLHEIEDYLLLKEKFKQSDVSARIRVKKRPE</sequence>
<dbReference type="InterPro" id="IPR038323">
    <property type="entry name" value="ArAE_1_C_sf"/>
</dbReference>
<evidence type="ECO:0000313" key="9">
    <source>
        <dbReference type="Proteomes" id="UP000319280"/>
    </source>
</evidence>
<dbReference type="InterPro" id="IPR052984">
    <property type="entry name" value="UPF0421"/>
</dbReference>
<comment type="subcellular location">
    <subcellularLocation>
        <location evidence="1">Cell membrane</location>
        <topology evidence="1">Multi-pass membrane protein</topology>
    </subcellularLocation>
</comment>
<evidence type="ECO:0000256" key="5">
    <source>
        <dbReference type="ARBA" id="ARBA00023136"/>
    </source>
</evidence>
<keyword evidence="5 6" id="KW-0472">Membrane</keyword>
<keyword evidence="2" id="KW-1003">Cell membrane</keyword>
<feature type="transmembrane region" description="Helical" evidence="6">
    <location>
        <begin position="20"/>
        <end position="41"/>
    </location>
</feature>
<dbReference type="InterPro" id="IPR010343">
    <property type="entry name" value="ArAE_1"/>
</dbReference>
<evidence type="ECO:0000259" key="7">
    <source>
        <dbReference type="Pfam" id="PF11728"/>
    </source>
</evidence>
<evidence type="ECO:0000313" key="8">
    <source>
        <dbReference type="EMBL" id="TRM12649.1"/>
    </source>
</evidence>
<feature type="transmembrane region" description="Helical" evidence="6">
    <location>
        <begin position="120"/>
        <end position="142"/>
    </location>
</feature>
<dbReference type="GO" id="GO:0005886">
    <property type="term" value="C:plasma membrane"/>
    <property type="evidence" value="ECO:0007669"/>
    <property type="project" value="UniProtKB-SubCell"/>
</dbReference>
<evidence type="ECO:0000256" key="4">
    <source>
        <dbReference type="ARBA" id="ARBA00022989"/>
    </source>
</evidence>
<keyword evidence="3 6" id="KW-0812">Transmembrane</keyword>